<reference evidence="2 3" key="1">
    <citation type="journal article" date="2019" name="Nat. Ecol. Evol.">
        <title>Megaphylogeny resolves global patterns of mushroom evolution.</title>
        <authorList>
            <person name="Varga T."/>
            <person name="Krizsan K."/>
            <person name="Foldi C."/>
            <person name="Dima B."/>
            <person name="Sanchez-Garcia M."/>
            <person name="Sanchez-Ramirez S."/>
            <person name="Szollosi G.J."/>
            <person name="Szarkandi J.G."/>
            <person name="Papp V."/>
            <person name="Albert L."/>
            <person name="Andreopoulos W."/>
            <person name="Angelini C."/>
            <person name="Antonin V."/>
            <person name="Barry K.W."/>
            <person name="Bougher N.L."/>
            <person name="Buchanan P."/>
            <person name="Buyck B."/>
            <person name="Bense V."/>
            <person name="Catcheside P."/>
            <person name="Chovatia M."/>
            <person name="Cooper J."/>
            <person name="Damon W."/>
            <person name="Desjardin D."/>
            <person name="Finy P."/>
            <person name="Geml J."/>
            <person name="Haridas S."/>
            <person name="Hughes K."/>
            <person name="Justo A."/>
            <person name="Karasinski D."/>
            <person name="Kautmanova I."/>
            <person name="Kiss B."/>
            <person name="Kocsube S."/>
            <person name="Kotiranta H."/>
            <person name="LaButti K.M."/>
            <person name="Lechner B.E."/>
            <person name="Liimatainen K."/>
            <person name="Lipzen A."/>
            <person name="Lukacs Z."/>
            <person name="Mihaltcheva S."/>
            <person name="Morgado L.N."/>
            <person name="Niskanen T."/>
            <person name="Noordeloos M.E."/>
            <person name="Ohm R.A."/>
            <person name="Ortiz-Santana B."/>
            <person name="Ovrebo C."/>
            <person name="Racz N."/>
            <person name="Riley R."/>
            <person name="Savchenko A."/>
            <person name="Shiryaev A."/>
            <person name="Soop K."/>
            <person name="Spirin V."/>
            <person name="Szebenyi C."/>
            <person name="Tomsovsky M."/>
            <person name="Tulloss R.E."/>
            <person name="Uehling J."/>
            <person name="Grigoriev I.V."/>
            <person name="Vagvolgyi C."/>
            <person name="Papp T."/>
            <person name="Martin F.M."/>
            <person name="Miettinen O."/>
            <person name="Hibbett D.S."/>
            <person name="Nagy L.G."/>
        </authorList>
    </citation>
    <scope>NUCLEOTIDE SEQUENCE [LARGE SCALE GENOMIC DNA]</scope>
    <source>
        <strain evidence="2 3">CBS 166.37</strain>
    </source>
</reference>
<dbReference type="EMBL" id="ML213693">
    <property type="protein sequence ID" value="TFK31962.1"/>
    <property type="molecule type" value="Genomic_DNA"/>
</dbReference>
<protein>
    <submittedName>
        <fullName evidence="2">Uncharacterized protein</fullName>
    </submittedName>
</protein>
<feature type="region of interest" description="Disordered" evidence="1">
    <location>
        <begin position="211"/>
        <end position="242"/>
    </location>
</feature>
<keyword evidence="3" id="KW-1185">Reference proteome</keyword>
<name>A0A5C3LGY9_9AGAR</name>
<dbReference type="AlphaFoldDB" id="A0A5C3LGY9"/>
<organism evidence="2 3">
    <name type="scientific">Crucibulum laeve</name>
    <dbReference type="NCBI Taxonomy" id="68775"/>
    <lineage>
        <taxon>Eukaryota</taxon>
        <taxon>Fungi</taxon>
        <taxon>Dikarya</taxon>
        <taxon>Basidiomycota</taxon>
        <taxon>Agaricomycotina</taxon>
        <taxon>Agaricomycetes</taxon>
        <taxon>Agaricomycetidae</taxon>
        <taxon>Agaricales</taxon>
        <taxon>Agaricineae</taxon>
        <taxon>Nidulariaceae</taxon>
        <taxon>Crucibulum</taxon>
    </lineage>
</organism>
<dbReference type="STRING" id="68775.A0A5C3LGY9"/>
<gene>
    <name evidence="2" type="ORF">BDQ12DRAFT_729069</name>
</gene>
<sequence>MFTEETHQFIRQLACEKDTTEKDKLNEIVQFNEDKIVKKVTKKKDREKQATDFASHIAKVALETNKDSKDKMAADTLRDQFDVFKAEGASMPDKMTRNSRVGELKEAIKSAIDALNRGDWHLSSDTIVAEKDQQNDECIDKVALDFNKDSIDKMRGDALRGQFDAFKAKGAPIPNKITRNSTVGELKKAIKSAINSLKRGNWHLNSGTVVAEEAQEEDGEYFEGYDDVPGSENDWTDEENSD</sequence>
<feature type="compositionally biased region" description="Acidic residues" evidence="1">
    <location>
        <begin position="213"/>
        <end position="226"/>
    </location>
</feature>
<evidence type="ECO:0000256" key="1">
    <source>
        <dbReference type="SAM" id="MobiDB-lite"/>
    </source>
</evidence>
<accession>A0A5C3LGY9</accession>
<proteinExistence type="predicted"/>
<evidence type="ECO:0000313" key="3">
    <source>
        <dbReference type="Proteomes" id="UP000308652"/>
    </source>
</evidence>
<evidence type="ECO:0000313" key="2">
    <source>
        <dbReference type="EMBL" id="TFK31962.1"/>
    </source>
</evidence>
<dbReference type="Proteomes" id="UP000308652">
    <property type="component" value="Unassembled WGS sequence"/>
</dbReference>